<accession>A0AAQ1YM43</accession>
<gene>
    <name evidence="1" type="ORF">EGH31_0374</name>
</gene>
<name>A0AAQ1YM43_HAEHA</name>
<comment type="caution">
    <text evidence="1">The sequence shown here is derived from an EMBL/GenBank/DDBJ whole genome shotgun (WGS) entry which is preliminary data.</text>
</comment>
<organism evidence="1 2">
    <name type="scientific">Haemophilus haemolyticus</name>
    <dbReference type="NCBI Taxonomy" id="726"/>
    <lineage>
        <taxon>Bacteria</taxon>
        <taxon>Pseudomonadati</taxon>
        <taxon>Pseudomonadota</taxon>
        <taxon>Gammaproteobacteria</taxon>
        <taxon>Pasteurellales</taxon>
        <taxon>Pasteurellaceae</taxon>
        <taxon>Haemophilus</taxon>
    </lineage>
</organism>
<protein>
    <submittedName>
        <fullName evidence="1">Uncharacterized protein</fullName>
    </submittedName>
</protein>
<sequence>MAKNKPTLPPRKWYSLQQAADKLSQIFNQTVTSGDLLHYANQGLLELSVRIDFERIDDDEFNFSIHNSNLNDVLDDIYDLDIHYWQGYIGRTDFIKTDRFKAVLNDTFDFEKAFKKLQEDSLKSEDGLADMYSFFSELNKDTIPYYYASINKSTPIDINTNIDRLNGFFTIEFNDFDEILIDENNPKINLRSISFRASRNDNINNGFGFVIEGRDIDDKQIIELNKDSIFIVPEELEIFANGGKPIRNLNSFESVIEEWKKPTRTMNPDTVVEQNFIVNTETMKVFELKRVPFFAQEAQNEEYTDNNSKAGRKKDPRYNNIIEIAQKLFEKYPNSNKESIVNALFKILEINDLSIQTIRRYLDENNIGKKGGESISSMSL</sequence>
<proteinExistence type="predicted"/>
<dbReference type="Proteomes" id="UP000294998">
    <property type="component" value="Unassembled WGS sequence"/>
</dbReference>
<dbReference type="AlphaFoldDB" id="A0AAQ1YM43"/>
<reference evidence="1 2" key="1">
    <citation type="submission" date="2018-12" db="EMBL/GenBank/DDBJ databases">
        <authorList>
            <person name="Fluit A.C."/>
        </authorList>
    </citation>
    <scope>NUCLEOTIDE SEQUENCE [LARGE SCALE GENOMIC DNA]</scope>
    <source>
        <strain evidence="1 2">16-549009</strain>
    </source>
</reference>
<dbReference type="RefSeq" id="WP_118873911.1">
    <property type="nucleotide sequence ID" value="NZ_RWKG01000010.1"/>
</dbReference>
<evidence type="ECO:0000313" key="2">
    <source>
        <dbReference type="Proteomes" id="UP000294998"/>
    </source>
</evidence>
<dbReference type="EMBL" id="RWKG01000010">
    <property type="protein sequence ID" value="TDN43308.1"/>
    <property type="molecule type" value="Genomic_DNA"/>
</dbReference>
<evidence type="ECO:0000313" key="1">
    <source>
        <dbReference type="EMBL" id="TDN43308.1"/>
    </source>
</evidence>